<feature type="region of interest" description="Disordered" evidence="1">
    <location>
        <begin position="45"/>
        <end position="66"/>
    </location>
</feature>
<feature type="non-terminal residue" evidence="2">
    <location>
        <position position="66"/>
    </location>
</feature>
<feature type="compositionally biased region" description="Acidic residues" evidence="1">
    <location>
        <begin position="51"/>
        <end position="66"/>
    </location>
</feature>
<evidence type="ECO:0000256" key="1">
    <source>
        <dbReference type="SAM" id="MobiDB-lite"/>
    </source>
</evidence>
<evidence type="ECO:0000313" key="3">
    <source>
        <dbReference type="Proteomes" id="UP000054359"/>
    </source>
</evidence>
<organism evidence="2 3">
    <name type="scientific">Stegodyphus mimosarum</name>
    <name type="common">African social velvet spider</name>
    <dbReference type="NCBI Taxonomy" id="407821"/>
    <lineage>
        <taxon>Eukaryota</taxon>
        <taxon>Metazoa</taxon>
        <taxon>Ecdysozoa</taxon>
        <taxon>Arthropoda</taxon>
        <taxon>Chelicerata</taxon>
        <taxon>Arachnida</taxon>
        <taxon>Araneae</taxon>
        <taxon>Araneomorphae</taxon>
        <taxon>Entelegynae</taxon>
        <taxon>Eresoidea</taxon>
        <taxon>Eresidae</taxon>
        <taxon>Stegodyphus</taxon>
    </lineage>
</organism>
<gene>
    <name evidence="2" type="ORF">X975_13860</name>
</gene>
<keyword evidence="3" id="KW-1185">Reference proteome</keyword>
<protein>
    <submittedName>
        <fullName evidence="2">Uncharacterized protein</fullName>
    </submittedName>
</protein>
<dbReference type="AlphaFoldDB" id="A0A087TIK0"/>
<dbReference type="EMBL" id="KK115364">
    <property type="protein sequence ID" value="KFM64939.1"/>
    <property type="molecule type" value="Genomic_DNA"/>
</dbReference>
<name>A0A087TIK0_STEMI</name>
<proteinExistence type="predicted"/>
<sequence>MKLCQCFGKLVLDPKTNRIWSSFPIDLKSFPIPSTEKIVRSKLCTSSTSTETDEDFEDCEDEEQLT</sequence>
<evidence type="ECO:0000313" key="2">
    <source>
        <dbReference type="EMBL" id="KFM64939.1"/>
    </source>
</evidence>
<reference evidence="2 3" key="1">
    <citation type="submission" date="2013-11" db="EMBL/GenBank/DDBJ databases">
        <title>Genome sequencing of Stegodyphus mimosarum.</title>
        <authorList>
            <person name="Bechsgaard J."/>
        </authorList>
    </citation>
    <scope>NUCLEOTIDE SEQUENCE [LARGE SCALE GENOMIC DNA]</scope>
</reference>
<dbReference type="Proteomes" id="UP000054359">
    <property type="component" value="Unassembled WGS sequence"/>
</dbReference>
<accession>A0A087TIK0</accession>